<name>A0A0C4F1F3_PUCT1</name>
<feature type="compositionally biased region" description="Polar residues" evidence="1">
    <location>
        <begin position="139"/>
        <end position="156"/>
    </location>
</feature>
<reference evidence="4 5" key="3">
    <citation type="journal article" date="2017" name="G3 (Bethesda)">
        <title>Comparative analysis highlights variable genome content of wheat rusts and divergence of the mating loci.</title>
        <authorList>
            <person name="Cuomo C.A."/>
            <person name="Bakkeren G."/>
            <person name="Khalil H.B."/>
            <person name="Panwar V."/>
            <person name="Joly D."/>
            <person name="Linning R."/>
            <person name="Sakthikumar S."/>
            <person name="Song X."/>
            <person name="Adiconis X."/>
            <person name="Fan L."/>
            <person name="Goldberg J.M."/>
            <person name="Levin J.Z."/>
            <person name="Young S."/>
            <person name="Zeng Q."/>
            <person name="Anikster Y."/>
            <person name="Bruce M."/>
            <person name="Wang M."/>
            <person name="Yin C."/>
            <person name="McCallum B."/>
            <person name="Szabo L.J."/>
            <person name="Hulbert S."/>
            <person name="Chen X."/>
            <person name="Fellers J.P."/>
        </authorList>
    </citation>
    <scope>NUCLEOTIDE SEQUENCE</scope>
    <source>
        <strain evidence="4">isolate 1-1 / race 1 (BBBD)</strain>
        <strain evidence="5">Isolate 1-1 / race 1 (BBBD)</strain>
    </source>
</reference>
<evidence type="ECO:0000256" key="2">
    <source>
        <dbReference type="SAM" id="SignalP"/>
    </source>
</evidence>
<keyword evidence="2" id="KW-0732">Signal</keyword>
<feature type="signal peptide" evidence="2">
    <location>
        <begin position="1"/>
        <end position="22"/>
    </location>
</feature>
<feature type="chain" id="PRO_5009386275" evidence="2">
    <location>
        <begin position="23"/>
        <end position="169"/>
    </location>
</feature>
<evidence type="ECO:0000313" key="3">
    <source>
        <dbReference type="EMBL" id="OAV89351.1"/>
    </source>
</evidence>
<evidence type="ECO:0000313" key="4">
    <source>
        <dbReference type="EnsemblFungi" id="PTTG_06923-t43_1-p1"/>
    </source>
</evidence>
<sequence length="169" mass="18548">MRARTGFTYLLVLFAVTGICLSALRLGEVEDNPDGLKLSHLHIVKPDVHRSFVVHKLSAGTYRTTVWVVRRAANTVDIQALNPTDHDVGIKLEVDRFEPEKYTTSLPGIAVGLTKLLTLDYMPEKVLVQFILSEPPNEASISQGPAASISQAPTDNYETEDDASSSKID</sequence>
<protein>
    <submittedName>
        <fullName evidence="3 4">Uncharacterized protein</fullName>
    </submittedName>
</protein>
<gene>
    <name evidence="3" type="ORF">PTTG_06923</name>
</gene>
<dbReference type="EMBL" id="ADAS02000131">
    <property type="protein sequence ID" value="OAV89351.1"/>
    <property type="molecule type" value="Genomic_DNA"/>
</dbReference>
<organism evidence="3">
    <name type="scientific">Puccinia triticina (isolate 1-1 / race 1 (BBBD))</name>
    <name type="common">Brown leaf rust fungus</name>
    <dbReference type="NCBI Taxonomy" id="630390"/>
    <lineage>
        <taxon>Eukaryota</taxon>
        <taxon>Fungi</taxon>
        <taxon>Dikarya</taxon>
        <taxon>Basidiomycota</taxon>
        <taxon>Pucciniomycotina</taxon>
        <taxon>Pucciniomycetes</taxon>
        <taxon>Pucciniales</taxon>
        <taxon>Pucciniaceae</taxon>
        <taxon>Puccinia</taxon>
    </lineage>
</organism>
<evidence type="ECO:0000313" key="5">
    <source>
        <dbReference type="Proteomes" id="UP000005240"/>
    </source>
</evidence>
<dbReference type="VEuPathDB" id="FungiDB:PTTG_06923"/>
<dbReference type="Proteomes" id="UP000005240">
    <property type="component" value="Unassembled WGS sequence"/>
</dbReference>
<evidence type="ECO:0000256" key="1">
    <source>
        <dbReference type="SAM" id="MobiDB-lite"/>
    </source>
</evidence>
<reference evidence="4" key="4">
    <citation type="submission" date="2025-05" db="UniProtKB">
        <authorList>
            <consortium name="EnsemblFungi"/>
        </authorList>
    </citation>
    <scope>IDENTIFICATION</scope>
    <source>
        <strain evidence="4">isolate 1-1 / race 1 (BBBD)</strain>
    </source>
</reference>
<accession>A0A0C4F1F3</accession>
<reference evidence="3" key="1">
    <citation type="submission" date="2009-11" db="EMBL/GenBank/DDBJ databases">
        <authorList>
            <consortium name="The Broad Institute Genome Sequencing Platform"/>
            <person name="Ward D."/>
            <person name="Feldgarden M."/>
            <person name="Earl A."/>
            <person name="Young S.K."/>
            <person name="Zeng Q."/>
            <person name="Koehrsen M."/>
            <person name="Alvarado L."/>
            <person name="Berlin A."/>
            <person name="Bochicchio J."/>
            <person name="Borenstein D."/>
            <person name="Chapman S.B."/>
            <person name="Chen Z."/>
            <person name="Engels R."/>
            <person name="Freedman E."/>
            <person name="Gellesch M."/>
            <person name="Goldberg J."/>
            <person name="Griggs A."/>
            <person name="Gujja S."/>
            <person name="Heilman E."/>
            <person name="Heiman D."/>
            <person name="Hepburn T."/>
            <person name="Howarth C."/>
            <person name="Jen D."/>
            <person name="Larson L."/>
            <person name="Lewis B."/>
            <person name="Mehta T."/>
            <person name="Park D."/>
            <person name="Pearson M."/>
            <person name="Roberts A."/>
            <person name="Saif S."/>
            <person name="Shea T."/>
            <person name="Shenoy N."/>
            <person name="Sisk P."/>
            <person name="Stolte C."/>
            <person name="Sykes S."/>
            <person name="Thomson T."/>
            <person name="Walk T."/>
            <person name="White J."/>
            <person name="Yandava C."/>
            <person name="Izard J."/>
            <person name="Baranova O.V."/>
            <person name="Blanton J.M."/>
            <person name="Tanner A.C."/>
            <person name="Dewhirst F.E."/>
            <person name="Haas B."/>
            <person name="Nusbaum C."/>
            <person name="Birren B."/>
        </authorList>
    </citation>
    <scope>NUCLEOTIDE SEQUENCE [LARGE SCALE GENOMIC DNA]</scope>
    <source>
        <strain evidence="3">1-1 BBBD Race 1</strain>
    </source>
</reference>
<keyword evidence="5" id="KW-1185">Reference proteome</keyword>
<feature type="region of interest" description="Disordered" evidence="1">
    <location>
        <begin position="137"/>
        <end position="169"/>
    </location>
</feature>
<proteinExistence type="predicted"/>
<reference evidence="3" key="2">
    <citation type="submission" date="2016-05" db="EMBL/GenBank/DDBJ databases">
        <title>Comparative analysis highlights variable genome content of wheat rusts and divergence of the mating loci.</title>
        <authorList>
            <person name="Cuomo C.A."/>
            <person name="Bakkeren G."/>
            <person name="Szabo L."/>
            <person name="Khalil H."/>
            <person name="Joly D."/>
            <person name="Goldberg J."/>
            <person name="Young S."/>
            <person name="Zeng Q."/>
            <person name="Fellers J."/>
        </authorList>
    </citation>
    <scope>NUCLEOTIDE SEQUENCE [LARGE SCALE GENOMIC DNA]</scope>
    <source>
        <strain evidence="3">1-1 BBBD Race 1</strain>
    </source>
</reference>
<dbReference type="AlphaFoldDB" id="A0A0C4F1F3"/>
<dbReference type="EnsemblFungi" id="PTTG_06923-t43_1">
    <property type="protein sequence ID" value="PTTG_06923-t43_1-p1"/>
    <property type="gene ID" value="PTTG_06923"/>
</dbReference>